<evidence type="ECO:0000313" key="4">
    <source>
        <dbReference type="Proteomes" id="UP001168821"/>
    </source>
</evidence>
<proteinExistence type="predicted"/>
<keyword evidence="4" id="KW-1185">Reference proteome</keyword>
<name>A0AA38IFI9_9CUCU</name>
<organism evidence="3 4">
    <name type="scientific">Zophobas morio</name>
    <dbReference type="NCBI Taxonomy" id="2755281"/>
    <lineage>
        <taxon>Eukaryota</taxon>
        <taxon>Metazoa</taxon>
        <taxon>Ecdysozoa</taxon>
        <taxon>Arthropoda</taxon>
        <taxon>Hexapoda</taxon>
        <taxon>Insecta</taxon>
        <taxon>Pterygota</taxon>
        <taxon>Neoptera</taxon>
        <taxon>Endopterygota</taxon>
        <taxon>Coleoptera</taxon>
        <taxon>Polyphaga</taxon>
        <taxon>Cucujiformia</taxon>
        <taxon>Tenebrionidae</taxon>
        <taxon>Zophobas</taxon>
    </lineage>
</organism>
<feature type="compositionally biased region" description="Basic and acidic residues" evidence="2">
    <location>
        <begin position="88"/>
        <end position="104"/>
    </location>
</feature>
<dbReference type="EMBL" id="JALNTZ010000004">
    <property type="protein sequence ID" value="KAJ3655500.1"/>
    <property type="molecule type" value="Genomic_DNA"/>
</dbReference>
<dbReference type="Proteomes" id="UP001168821">
    <property type="component" value="Unassembled WGS sequence"/>
</dbReference>
<accession>A0AA38IFI9</accession>
<feature type="coiled-coil region" evidence="1">
    <location>
        <begin position="407"/>
        <end position="434"/>
    </location>
</feature>
<reference evidence="3" key="1">
    <citation type="journal article" date="2023" name="G3 (Bethesda)">
        <title>Whole genome assemblies of Zophobas morio and Tenebrio molitor.</title>
        <authorList>
            <person name="Kaur S."/>
            <person name="Stinson S.A."/>
            <person name="diCenzo G.C."/>
        </authorList>
    </citation>
    <scope>NUCLEOTIDE SEQUENCE</scope>
    <source>
        <strain evidence="3">QUZm001</strain>
    </source>
</reference>
<feature type="region of interest" description="Disordered" evidence="2">
    <location>
        <begin position="70"/>
        <end position="110"/>
    </location>
</feature>
<keyword evidence="1" id="KW-0175">Coiled coil</keyword>
<sequence>MNSTLIKEKIKTDDSSVRTCGKSILDDSIDVINEIETFIKEYEILPNMCPLVVNKGKIYDSDTDLLKILDSDNDSRKSQHSMPPKKRKFEEPKKPAKKREECKRGRSAARKLNKAQQLDYVEPKFFTCKRLMHQRKRVIDRVIFHCDKRKPKVVVVKSRCDARAAWNVVVKKEVIDLTSEEDVFFTVLKFAKECYFETAEEFEVKTAKASVVIELVHEVTVFVPEILFHVEETCIDLTVEEEVVASEKELANRILPIVFDCYKIYEINKMANVIHSIEECLTPEETTVDNFLAYNLISKHAASLGRALLTNISHIFVKNLNLTRFLEIVASKLDVHYMVSVKPKYVALYLYSMLHPQREACTSRVARELLRNIDSYVELLQMKQETVGSTEGEDCDSIALSKVGFLVVFTEEQLEQLRYQIEQYNALAVRQEQLMAAYNGFVFTKSEEGLLTSRNSFPGMDREVKMEILNAQQPPTVANIKVDLDVICIDD</sequence>
<comment type="caution">
    <text evidence="3">The sequence shown here is derived from an EMBL/GenBank/DDBJ whole genome shotgun (WGS) entry which is preliminary data.</text>
</comment>
<evidence type="ECO:0000256" key="2">
    <source>
        <dbReference type="SAM" id="MobiDB-lite"/>
    </source>
</evidence>
<gene>
    <name evidence="3" type="ORF">Zmor_014628</name>
</gene>
<protein>
    <submittedName>
        <fullName evidence="3">Uncharacterized protein</fullName>
    </submittedName>
</protein>
<evidence type="ECO:0000313" key="3">
    <source>
        <dbReference type="EMBL" id="KAJ3655500.1"/>
    </source>
</evidence>
<evidence type="ECO:0000256" key="1">
    <source>
        <dbReference type="SAM" id="Coils"/>
    </source>
</evidence>
<dbReference type="AlphaFoldDB" id="A0AA38IFI9"/>